<dbReference type="AlphaFoldDB" id="A0A497VQU0"/>
<accession>A0A497VQU0</accession>
<protein>
    <submittedName>
        <fullName evidence="1">Uncharacterized protein</fullName>
    </submittedName>
</protein>
<dbReference type="EMBL" id="RCCE01000005">
    <property type="protein sequence ID" value="RLJ41314.1"/>
    <property type="molecule type" value="Genomic_DNA"/>
</dbReference>
<evidence type="ECO:0000313" key="2">
    <source>
        <dbReference type="Proteomes" id="UP000269157"/>
    </source>
</evidence>
<organism evidence="1 2">
    <name type="scientific">Litoreibacter meonggei</name>
    <dbReference type="NCBI Taxonomy" id="1049199"/>
    <lineage>
        <taxon>Bacteria</taxon>
        <taxon>Pseudomonadati</taxon>
        <taxon>Pseudomonadota</taxon>
        <taxon>Alphaproteobacteria</taxon>
        <taxon>Rhodobacterales</taxon>
        <taxon>Roseobacteraceae</taxon>
        <taxon>Litoreibacter</taxon>
    </lineage>
</organism>
<keyword evidence="2" id="KW-1185">Reference proteome</keyword>
<dbReference type="Proteomes" id="UP000269157">
    <property type="component" value="Unassembled WGS sequence"/>
</dbReference>
<evidence type="ECO:0000313" key="1">
    <source>
        <dbReference type="EMBL" id="RLJ41314.1"/>
    </source>
</evidence>
<gene>
    <name evidence="1" type="ORF">BCF46_3106</name>
</gene>
<sequence length="244" mass="27846">MLVSKVLSERGTEALMQERVADYEQRALGYLKTTFPLHHQLHGNDTELALVRATYQTARRRGIKRIRDHLQYLGLTVYLGAGFERNPLHLHPVRRAGWLAPDGTAHRISNFDMLFAWAERWQELTALDCEEWPSQSLYDEVLRLGAWPDERAVYEALCTIWPNRTMAVPQPDLLDFIRETQAFAQSMALPQEETILWITAALQLGSRFAQDPRYQPLAAKLHPNSNAPRPTAKSIMADLKAAST</sequence>
<proteinExistence type="predicted"/>
<name>A0A497VQU0_9RHOB</name>
<comment type="caution">
    <text evidence="1">The sequence shown here is derived from an EMBL/GenBank/DDBJ whole genome shotgun (WGS) entry which is preliminary data.</text>
</comment>
<reference evidence="1 2" key="1">
    <citation type="submission" date="2018-10" db="EMBL/GenBank/DDBJ databases">
        <title>Genomic Encyclopedia of Archaeal and Bacterial Type Strains, Phase II (KMG-II): from individual species to whole genera.</title>
        <authorList>
            <person name="Goeker M."/>
        </authorList>
    </citation>
    <scope>NUCLEOTIDE SEQUENCE [LARGE SCALE GENOMIC DNA]</scope>
    <source>
        <strain evidence="1 2">DSM 29466</strain>
    </source>
</reference>